<dbReference type="AlphaFoldDB" id="B0C596"/>
<dbReference type="EMBL" id="CP000828">
    <property type="protein sequence ID" value="ABW26336.1"/>
    <property type="molecule type" value="Genomic_DNA"/>
</dbReference>
<protein>
    <submittedName>
        <fullName evidence="2">Uncharacterized protein</fullName>
    </submittedName>
</protein>
<evidence type="ECO:0000256" key="1">
    <source>
        <dbReference type="SAM" id="MobiDB-lite"/>
    </source>
</evidence>
<evidence type="ECO:0000313" key="2">
    <source>
        <dbReference type="EMBL" id="ABW26336.1"/>
    </source>
</evidence>
<proteinExistence type="predicted"/>
<dbReference type="HOGENOM" id="CLU_3075588_0_0_3"/>
<reference evidence="2 3" key="1">
    <citation type="journal article" date="2008" name="Proc. Natl. Acad. Sci. U.S.A.">
        <title>Niche adaptation and genome expansion in the chlorophyll d-producing cyanobacterium Acaryochloris marina.</title>
        <authorList>
            <person name="Swingley W.D."/>
            <person name="Chen M."/>
            <person name="Cheung P.C."/>
            <person name="Conrad A.L."/>
            <person name="Dejesa L.C."/>
            <person name="Hao J."/>
            <person name="Honchak B.M."/>
            <person name="Karbach L.E."/>
            <person name="Kurdoglu A."/>
            <person name="Lahiri S."/>
            <person name="Mastrian S.D."/>
            <person name="Miyashita H."/>
            <person name="Page L."/>
            <person name="Ramakrishna P."/>
            <person name="Satoh S."/>
            <person name="Sattley W.M."/>
            <person name="Shimada Y."/>
            <person name="Taylor H.L."/>
            <person name="Tomo T."/>
            <person name="Tsuchiya T."/>
            <person name="Wang Z.T."/>
            <person name="Raymond J."/>
            <person name="Mimuro M."/>
            <person name="Blankenship R.E."/>
            <person name="Touchman J.W."/>
        </authorList>
    </citation>
    <scope>NUCLEOTIDE SEQUENCE [LARGE SCALE GENOMIC DNA]</scope>
    <source>
        <strain evidence="3">MBIC 11017</strain>
    </source>
</reference>
<accession>B0C596</accession>
<gene>
    <name evidence="2" type="ordered locus">AM1_1302</name>
</gene>
<name>B0C596_ACAM1</name>
<organism evidence="2 3">
    <name type="scientific">Acaryochloris marina (strain MBIC 11017)</name>
    <dbReference type="NCBI Taxonomy" id="329726"/>
    <lineage>
        <taxon>Bacteria</taxon>
        <taxon>Bacillati</taxon>
        <taxon>Cyanobacteriota</taxon>
        <taxon>Cyanophyceae</taxon>
        <taxon>Acaryochloridales</taxon>
        <taxon>Acaryochloridaceae</taxon>
        <taxon>Acaryochloris</taxon>
    </lineage>
</organism>
<dbReference type="STRING" id="329726.AM1_1302"/>
<keyword evidence="3" id="KW-1185">Reference proteome</keyword>
<sequence>MGNARSDLYQSPKVQDPLTCYEFNDQGNIKANHGKAATPSFSEGIETKEIVR</sequence>
<dbReference type="KEGG" id="amr:AM1_1302"/>
<feature type="region of interest" description="Disordered" evidence="1">
    <location>
        <begin position="31"/>
        <end position="52"/>
    </location>
</feature>
<evidence type="ECO:0000313" key="3">
    <source>
        <dbReference type="Proteomes" id="UP000000268"/>
    </source>
</evidence>
<dbReference type="Proteomes" id="UP000000268">
    <property type="component" value="Chromosome"/>
</dbReference>